<proteinExistence type="inferred from homology"/>
<dbReference type="PANTHER" id="PTHR46112:SF3">
    <property type="entry name" value="AMINOPEPTIDASE YPDF"/>
    <property type="match status" value="1"/>
</dbReference>
<evidence type="ECO:0000256" key="2">
    <source>
        <dbReference type="ARBA" id="ARBA00022723"/>
    </source>
</evidence>
<dbReference type="GO" id="GO:0006508">
    <property type="term" value="P:proteolysis"/>
    <property type="evidence" value="ECO:0007669"/>
    <property type="project" value="UniProtKB-KW"/>
</dbReference>
<accession>A0A9X1U4C1</accession>
<feature type="domain" description="Creatinase N-terminal" evidence="7">
    <location>
        <begin position="57"/>
        <end position="191"/>
    </location>
</feature>
<gene>
    <name evidence="8" type="ORF">LVY65_03035</name>
</gene>
<sequence length="423" mass="46065">MISVSTSRRNLLGGGATLAAAALLPRSSAAWGAVQQAAELKPIPLPPPITPAERLSRLNKARDLMQRRGIGAVLVESGPSLDYFTGIQWWRSERLTGVVIPAEGDPIIVTPFFEQPTIKEMLAVPAEIRTWQEDDEPLKLVADFLKERNLASQPIGFEETNRFFLMDRLQQQLPSTPIVSANPVVRGLRMIKSPAEIALMQAAADIMAASLRYAGERTREGMAPPEVDAMIAAAQKKLGADYDGGLILISEASAYPHGSKQQHVVKRGEVILLDCTCSVHGYQADITRTFVFDADASAEQRKVWDQVHRGQQIAMAAAKIGAPAGSVDDAVRSTYESWGYGPRYKLPGTSHRTGHGIGMEVHEPVNLVHGEMTPLAVGMCFSNEPGIYAPGKFGVRLEDCFHMTESGPKFFTTPPPSIDRPFD</sequence>
<dbReference type="RefSeq" id="WP_235066530.1">
    <property type="nucleotide sequence ID" value="NZ_JAKFGM010000001.1"/>
</dbReference>
<feature type="domain" description="Peptidase M24" evidence="6">
    <location>
        <begin position="199"/>
        <end position="405"/>
    </location>
</feature>
<organism evidence="8 9">
    <name type="scientific">Sphingomonas cremea</name>
    <dbReference type="NCBI Taxonomy" id="2904799"/>
    <lineage>
        <taxon>Bacteria</taxon>
        <taxon>Pseudomonadati</taxon>
        <taxon>Pseudomonadota</taxon>
        <taxon>Alphaproteobacteria</taxon>
        <taxon>Sphingomonadales</taxon>
        <taxon>Sphingomonadaceae</taxon>
        <taxon>Sphingomonas</taxon>
    </lineage>
</organism>
<comment type="caution">
    <text evidence="8">The sequence shown here is derived from an EMBL/GenBank/DDBJ whole genome shotgun (WGS) entry which is preliminary data.</text>
</comment>
<dbReference type="Gene3D" id="3.90.230.10">
    <property type="entry name" value="Creatinase/methionine aminopeptidase superfamily"/>
    <property type="match status" value="1"/>
</dbReference>
<dbReference type="InterPro" id="IPR001131">
    <property type="entry name" value="Peptidase_M24B_aminopep-P_CS"/>
</dbReference>
<comment type="similarity">
    <text evidence="5">Belongs to the peptidase M24B family.</text>
</comment>
<dbReference type="SUPFAM" id="SSF55920">
    <property type="entry name" value="Creatinase/aminopeptidase"/>
    <property type="match status" value="1"/>
</dbReference>
<protein>
    <submittedName>
        <fullName evidence="8">Xaa-Pro peptidase family protein</fullName>
    </submittedName>
</protein>
<evidence type="ECO:0000256" key="4">
    <source>
        <dbReference type="ARBA" id="ARBA00023049"/>
    </source>
</evidence>
<dbReference type="InterPro" id="IPR029149">
    <property type="entry name" value="Creatin/AminoP/Spt16_N"/>
</dbReference>
<keyword evidence="1" id="KW-0645">Protease</keyword>
<name>A0A9X1U4C1_9SPHN</name>
<dbReference type="GO" id="GO:0046872">
    <property type="term" value="F:metal ion binding"/>
    <property type="evidence" value="ECO:0007669"/>
    <property type="project" value="UniProtKB-KW"/>
</dbReference>
<keyword evidence="9" id="KW-1185">Reference proteome</keyword>
<dbReference type="InterPro" id="IPR036005">
    <property type="entry name" value="Creatinase/aminopeptidase-like"/>
</dbReference>
<reference evidence="8" key="1">
    <citation type="submission" date="2022-01" db="EMBL/GenBank/DDBJ databases">
        <authorList>
            <person name="Jo J.-H."/>
            <person name="Im W.-T."/>
        </authorList>
    </citation>
    <scope>NUCLEOTIDE SEQUENCE</scope>
    <source>
        <strain evidence="8">G124</strain>
    </source>
</reference>
<dbReference type="PANTHER" id="PTHR46112">
    <property type="entry name" value="AMINOPEPTIDASE"/>
    <property type="match status" value="1"/>
</dbReference>
<dbReference type="InterPro" id="IPR050659">
    <property type="entry name" value="Peptidase_M24B"/>
</dbReference>
<keyword evidence="3" id="KW-0378">Hydrolase</keyword>
<evidence type="ECO:0000256" key="1">
    <source>
        <dbReference type="ARBA" id="ARBA00022670"/>
    </source>
</evidence>
<evidence type="ECO:0000256" key="3">
    <source>
        <dbReference type="ARBA" id="ARBA00022801"/>
    </source>
</evidence>
<dbReference type="EMBL" id="JAKFGM010000001">
    <property type="protein sequence ID" value="MCF2514046.1"/>
    <property type="molecule type" value="Genomic_DNA"/>
</dbReference>
<evidence type="ECO:0000313" key="9">
    <source>
        <dbReference type="Proteomes" id="UP001139410"/>
    </source>
</evidence>
<evidence type="ECO:0000259" key="6">
    <source>
        <dbReference type="Pfam" id="PF00557"/>
    </source>
</evidence>
<dbReference type="Pfam" id="PF01321">
    <property type="entry name" value="Creatinase_N"/>
    <property type="match status" value="1"/>
</dbReference>
<evidence type="ECO:0000259" key="7">
    <source>
        <dbReference type="Pfam" id="PF01321"/>
    </source>
</evidence>
<dbReference type="GO" id="GO:0008237">
    <property type="term" value="F:metallopeptidase activity"/>
    <property type="evidence" value="ECO:0007669"/>
    <property type="project" value="UniProtKB-KW"/>
</dbReference>
<dbReference type="SUPFAM" id="SSF53092">
    <property type="entry name" value="Creatinase/prolidase N-terminal domain"/>
    <property type="match status" value="1"/>
</dbReference>
<dbReference type="Proteomes" id="UP001139410">
    <property type="component" value="Unassembled WGS sequence"/>
</dbReference>
<dbReference type="PROSITE" id="PS51318">
    <property type="entry name" value="TAT"/>
    <property type="match status" value="1"/>
</dbReference>
<dbReference type="PROSITE" id="PS00491">
    <property type="entry name" value="PROLINE_PEPTIDASE"/>
    <property type="match status" value="1"/>
</dbReference>
<dbReference type="Gene3D" id="3.40.350.10">
    <property type="entry name" value="Creatinase/prolidase N-terminal domain"/>
    <property type="match status" value="1"/>
</dbReference>
<evidence type="ECO:0000313" key="8">
    <source>
        <dbReference type="EMBL" id="MCF2514046.1"/>
    </source>
</evidence>
<keyword evidence="2 5" id="KW-0479">Metal-binding</keyword>
<dbReference type="Pfam" id="PF00557">
    <property type="entry name" value="Peptidase_M24"/>
    <property type="match status" value="1"/>
</dbReference>
<dbReference type="InterPro" id="IPR000587">
    <property type="entry name" value="Creatinase_N"/>
</dbReference>
<dbReference type="InterPro" id="IPR000994">
    <property type="entry name" value="Pept_M24"/>
</dbReference>
<dbReference type="AlphaFoldDB" id="A0A9X1U4C1"/>
<keyword evidence="4" id="KW-0482">Metalloprotease</keyword>
<dbReference type="InterPro" id="IPR006311">
    <property type="entry name" value="TAT_signal"/>
</dbReference>
<evidence type="ECO:0000256" key="5">
    <source>
        <dbReference type="RuleBase" id="RU000590"/>
    </source>
</evidence>